<evidence type="ECO:0000256" key="13">
    <source>
        <dbReference type="ARBA" id="ARBA00022964"/>
    </source>
</evidence>
<dbReference type="GO" id="GO:0006572">
    <property type="term" value="P:L-tyrosine catabolic process"/>
    <property type="evidence" value="ECO:0007669"/>
    <property type="project" value="UniProtKB-KW"/>
</dbReference>
<dbReference type="InterPro" id="IPR041735">
    <property type="entry name" value="4OHPhenylPyrv_dOase_C"/>
</dbReference>
<dbReference type="PROSITE" id="PS51819">
    <property type="entry name" value="VOC"/>
    <property type="match status" value="2"/>
</dbReference>
<keyword evidence="12" id="KW-0828">Tyrosine catabolism</keyword>
<evidence type="ECO:0000256" key="15">
    <source>
        <dbReference type="ARBA" id="ARBA00023004"/>
    </source>
</evidence>
<evidence type="ECO:0000256" key="9">
    <source>
        <dbReference type="ARBA" id="ARBA00022723"/>
    </source>
</evidence>
<evidence type="ECO:0000259" key="23">
    <source>
        <dbReference type="PROSITE" id="PS51819"/>
    </source>
</evidence>
<feature type="binding site" evidence="22">
    <location>
        <position position="219"/>
    </location>
    <ligand>
        <name>Fe cation</name>
        <dbReference type="ChEBI" id="CHEBI:24875"/>
    </ligand>
</feature>
<keyword evidence="16" id="KW-0333">Golgi apparatus</keyword>
<keyword evidence="13" id="KW-0223">Dioxygenase</keyword>
<dbReference type="WBParaSite" id="jg8455">
    <property type="protein sequence ID" value="jg8455"/>
    <property type="gene ID" value="jg8455"/>
</dbReference>
<dbReference type="AlphaFoldDB" id="A0A915EMP7"/>
<dbReference type="GO" id="GO:0000139">
    <property type="term" value="C:Golgi membrane"/>
    <property type="evidence" value="ECO:0007669"/>
    <property type="project" value="UniProtKB-SubCell"/>
</dbReference>
<protein>
    <recommendedName>
        <fullName evidence="7 21">4-hydroxyphenylpyruvate dioxygenase</fullName>
    </recommendedName>
</protein>
<sequence>MFAFCLEKQIELLLSQSITSFINYFHHVTFYVSNALQSSFWYCCNFGFERFAVRKSKNFSEIAVRNGSIILVFKCALLPDDLQIGKELLIHGDFIKDVSFVVDDIDAVLEAASKYNHQVLRSPKLLKDECGSLRLATIQGSAGGIVHTLVQNIDYTGLFLLALSPLKISGYAAHYRQRRFLKHGLRESYEQMKVYKFLKQPKSITRELRQTICLAELDHVVEGHPEDTLEHVVDWYNRILEMSRFWSIDDKQIHTQYSALRAALVGNAHRNVKMTLVEPVTTKDGKGRRGQVQEFIDYHGGPGIQHIAFKVDDITTVVHKMRERGVEFLDIPESYYNQLELRLADSKIEVLENLQKIRKLKILIDFDNNGYLLQIFTKPMQDRPTLFVEVIQRHNYDGFGAGNFKALFAAVELEQKKREGLYS</sequence>
<comment type="subcellular location">
    <subcellularLocation>
        <location evidence="3">Cytoplasm</location>
    </subcellularLocation>
    <subcellularLocation>
        <location evidence="2">Endoplasmic reticulum membrane</location>
        <topology evidence="2">Peripheral membrane protein</topology>
    </subcellularLocation>
    <subcellularLocation>
        <location evidence="1">Golgi apparatus membrane</location>
        <topology evidence="1">Peripheral membrane protein</topology>
    </subcellularLocation>
</comment>
<evidence type="ECO:0000256" key="22">
    <source>
        <dbReference type="PIRSR" id="PIRSR009283-1"/>
    </source>
</evidence>
<name>A0A915EMP7_9BILA</name>
<evidence type="ECO:0000256" key="18">
    <source>
        <dbReference type="ARBA" id="ARBA00023232"/>
    </source>
</evidence>
<dbReference type="InterPro" id="IPR037523">
    <property type="entry name" value="VOC_core"/>
</dbReference>
<dbReference type="GO" id="GO:0005789">
    <property type="term" value="C:endoplasmic reticulum membrane"/>
    <property type="evidence" value="ECO:0007669"/>
    <property type="project" value="UniProtKB-SubCell"/>
</dbReference>
<evidence type="ECO:0000313" key="24">
    <source>
        <dbReference type="Proteomes" id="UP000887574"/>
    </source>
</evidence>
<dbReference type="FunFam" id="3.10.180.10:FF:000022">
    <property type="entry name" value="4-hydroxyphenylpyruvate dioxygenase"/>
    <property type="match status" value="1"/>
</dbReference>
<evidence type="ECO:0000256" key="19">
    <source>
        <dbReference type="ARBA" id="ARBA00033727"/>
    </source>
</evidence>
<reference evidence="25" key="1">
    <citation type="submission" date="2022-11" db="UniProtKB">
        <authorList>
            <consortium name="WormBaseParasite"/>
        </authorList>
    </citation>
    <scope>IDENTIFICATION</scope>
</reference>
<dbReference type="PANTHER" id="PTHR11959">
    <property type="entry name" value="4-HYDROXYPHENYLPYRUVATE DIOXYGENASE"/>
    <property type="match status" value="1"/>
</dbReference>
<dbReference type="Pfam" id="PF00903">
    <property type="entry name" value="Glyoxalase"/>
    <property type="match status" value="1"/>
</dbReference>
<evidence type="ECO:0000256" key="3">
    <source>
        <dbReference type="ARBA" id="ARBA00004496"/>
    </source>
</evidence>
<evidence type="ECO:0000256" key="1">
    <source>
        <dbReference type="ARBA" id="ARBA00004395"/>
    </source>
</evidence>
<comment type="catalytic activity">
    <reaction evidence="20">
        <text>3-(4-hydroxyphenyl)pyruvate + O2 = homogentisate + CO2</text>
        <dbReference type="Rhea" id="RHEA:16189"/>
        <dbReference type="ChEBI" id="CHEBI:15379"/>
        <dbReference type="ChEBI" id="CHEBI:16169"/>
        <dbReference type="ChEBI" id="CHEBI:16526"/>
        <dbReference type="ChEBI" id="CHEBI:36242"/>
        <dbReference type="EC" id="1.13.11.27"/>
    </reaction>
    <physiologicalReaction direction="left-to-right" evidence="20">
        <dbReference type="Rhea" id="RHEA:16190"/>
    </physiologicalReaction>
</comment>
<keyword evidence="9 22" id="KW-0479">Metal-binding</keyword>
<dbReference type="SUPFAM" id="SSF54593">
    <property type="entry name" value="Glyoxalase/Bleomycin resistance protein/Dihydroxybiphenyl dioxygenase"/>
    <property type="match status" value="1"/>
</dbReference>
<evidence type="ECO:0000256" key="14">
    <source>
        <dbReference type="ARBA" id="ARBA00023002"/>
    </source>
</evidence>
<keyword evidence="18" id="KW-0585">Phenylalanine catabolism</keyword>
<evidence type="ECO:0000256" key="6">
    <source>
        <dbReference type="ARBA" id="ARBA00011738"/>
    </source>
</evidence>
<accession>A0A915EMP7</accession>
<keyword evidence="11" id="KW-0256">Endoplasmic reticulum</keyword>
<dbReference type="Proteomes" id="UP000887574">
    <property type="component" value="Unplaced"/>
</dbReference>
<organism evidence="24 25">
    <name type="scientific">Ditylenchus dipsaci</name>
    <dbReference type="NCBI Taxonomy" id="166011"/>
    <lineage>
        <taxon>Eukaryota</taxon>
        <taxon>Metazoa</taxon>
        <taxon>Ecdysozoa</taxon>
        <taxon>Nematoda</taxon>
        <taxon>Chromadorea</taxon>
        <taxon>Rhabditida</taxon>
        <taxon>Tylenchina</taxon>
        <taxon>Tylenchomorpha</taxon>
        <taxon>Sphaerularioidea</taxon>
        <taxon>Anguinidae</taxon>
        <taxon>Anguininae</taxon>
        <taxon>Ditylenchus</taxon>
    </lineage>
</organism>
<keyword evidence="24" id="KW-1185">Reference proteome</keyword>
<keyword evidence="15 22" id="KW-0408">Iron</keyword>
<feature type="domain" description="VOC" evidence="23">
    <location>
        <begin position="24"/>
        <end position="152"/>
    </location>
</feature>
<dbReference type="InterPro" id="IPR004360">
    <property type="entry name" value="Glyas_Fos-R_dOase_dom"/>
</dbReference>
<evidence type="ECO:0000256" key="21">
    <source>
        <dbReference type="PIRNR" id="PIRNR009283"/>
    </source>
</evidence>
<evidence type="ECO:0000256" key="7">
    <source>
        <dbReference type="ARBA" id="ARBA00018452"/>
    </source>
</evidence>
<evidence type="ECO:0000256" key="16">
    <source>
        <dbReference type="ARBA" id="ARBA00023034"/>
    </source>
</evidence>
<comment type="function">
    <text evidence="19">Catalyzes the conversion of 4-hydroxyphenylpyruvic acid to homogentisic acid, one of the steps in tyrosine catabolism.</text>
</comment>
<feature type="domain" description="VOC" evidence="23">
    <location>
        <begin position="216"/>
        <end position="378"/>
    </location>
</feature>
<proteinExistence type="inferred from homology"/>
<evidence type="ECO:0000256" key="10">
    <source>
        <dbReference type="ARBA" id="ARBA00022737"/>
    </source>
</evidence>
<dbReference type="GO" id="GO:0046872">
    <property type="term" value="F:metal ion binding"/>
    <property type="evidence" value="ECO:0007669"/>
    <property type="project" value="UniProtKB-KW"/>
</dbReference>
<feature type="binding site" evidence="22">
    <location>
        <position position="389"/>
    </location>
    <ligand>
        <name>Fe cation</name>
        <dbReference type="ChEBI" id="CHEBI:24875"/>
    </ligand>
</feature>
<dbReference type="InterPro" id="IPR005956">
    <property type="entry name" value="4OHPhenylPyrv_dOase"/>
</dbReference>
<keyword evidence="17" id="KW-0472">Membrane</keyword>
<dbReference type="GO" id="GO:0003868">
    <property type="term" value="F:4-hydroxyphenylpyruvate dioxygenase activity"/>
    <property type="evidence" value="ECO:0007669"/>
    <property type="project" value="UniProtKB-EC"/>
</dbReference>
<comment type="pathway">
    <text evidence="4">Amino-acid degradation; L-phenylalanine degradation; acetoacetate and fumarate from L-phenylalanine: step 3/6.</text>
</comment>
<evidence type="ECO:0000256" key="4">
    <source>
        <dbReference type="ARBA" id="ARBA00005162"/>
    </source>
</evidence>
<keyword evidence="8" id="KW-0963">Cytoplasm</keyword>
<dbReference type="CDD" id="cd07250">
    <property type="entry name" value="HPPD_C_like"/>
    <property type="match status" value="1"/>
</dbReference>
<comment type="cofactor">
    <cofactor evidence="22">
        <name>Fe cation</name>
        <dbReference type="ChEBI" id="CHEBI:24875"/>
    </cofactor>
    <text evidence="22">Binds 1 Fe cation per subunit.</text>
</comment>
<comment type="similarity">
    <text evidence="5 21">Belongs to the 4HPPD family.</text>
</comment>
<evidence type="ECO:0000256" key="17">
    <source>
        <dbReference type="ARBA" id="ARBA00023136"/>
    </source>
</evidence>
<keyword evidence="10" id="KW-0677">Repeat</keyword>
<evidence type="ECO:0000256" key="12">
    <source>
        <dbReference type="ARBA" id="ARBA00022878"/>
    </source>
</evidence>
<evidence type="ECO:0000256" key="11">
    <source>
        <dbReference type="ARBA" id="ARBA00022824"/>
    </source>
</evidence>
<evidence type="ECO:0000256" key="2">
    <source>
        <dbReference type="ARBA" id="ARBA00004406"/>
    </source>
</evidence>
<evidence type="ECO:0000256" key="5">
    <source>
        <dbReference type="ARBA" id="ARBA00005877"/>
    </source>
</evidence>
<dbReference type="InterPro" id="IPR029068">
    <property type="entry name" value="Glyas_Bleomycin-R_OHBP_Dase"/>
</dbReference>
<dbReference type="GO" id="GO:0042803">
    <property type="term" value="F:protein homodimerization activity"/>
    <property type="evidence" value="ECO:0007669"/>
    <property type="project" value="UniProtKB-ARBA"/>
</dbReference>
<dbReference type="PANTHER" id="PTHR11959:SF3">
    <property type="entry name" value="PROTEIN C31H2.4-RELATED"/>
    <property type="match status" value="1"/>
</dbReference>
<evidence type="ECO:0000256" key="8">
    <source>
        <dbReference type="ARBA" id="ARBA00022490"/>
    </source>
</evidence>
<evidence type="ECO:0000313" key="25">
    <source>
        <dbReference type="WBParaSite" id="jg8455"/>
    </source>
</evidence>
<evidence type="ECO:0000256" key="20">
    <source>
        <dbReference type="ARBA" id="ARBA00048047"/>
    </source>
</evidence>
<keyword evidence="14" id="KW-0560">Oxidoreductase</keyword>
<dbReference type="Gene3D" id="3.10.180.10">
    <property type="entry name" value="2,3-Dihydroxybiphenyl 1,2-Dioxygenase, domain 1"/>
    <property type="match status" value="2"/>
</dbReference>
<dbReference type="GO" id="GO:0006559">
    <property type="term" value="P:L-phenylalanine catabolic process"/>
    <property type="evidence" value="ECO:0007669"/>
    <property type="project" value="UniProtKB-KW"/>
</dbReference>
<comment type="subunit">
    <text evidence="6">Homodimer.</text>
</comment>
<dbReference type="InterPro" id="IPR041736">
    <property type="entry name" value="4OHPhenylPyrv_dOase_N"/>
</dbReference>
<dbReference type="CDD" id="cd08342">
    <property type="entry name" value="HPPD_N_like"/>
    <property type="match status" value="1"/>
</dbReference>
<feature type="binding site" evidence="22">
    <location>
        <position position="306"/>
    </location>
    <ligand>
        <name>Fe cation</name>
        <dbReference type="ChEBI" id="CHEBI:24875"/>
    </ligand>
</feature>
<dbReference type="PIRSF" id="PIRSF009283">
    <property type="entry name" value="HPP_dOase"/>
    <property type="match status" value="1"/>
</dbReference>